<dbReference type="Proteomes" id="UP000199229">
    <property type="component" value="Unassembled WGS sequence"/>
</dbReference>
<accession>A0A1I2QBN9</accession>
<protein>
    <submittedName>
        <fullName evidence="1">Uncharacterized protein</fullName>
    </submittedName>
</protein>
<keyword evidence="2" id="KW-1185">Reference proteome</keyword>
<gene>
    <name evidence="1" type="ORF">SAMN05192565_1018</name>
</gene>
<reference evidence="2" key="1">
    <citation type="submission" date="2016-10" db="EMBL/GenBank/DDBJ databases">
        <authorList>
            <person name="Varghese N."/>
            <person name="Submissions S."/>
        </authorList>
    </citation>
    <scope>NUCLEOTIDE SEQUENCE [LARGE SCALE GENOMIC DNA]</scope>
    <source>
        <strain evidence="2">Gh-105</strain>
    </source>
</reference>
<sequence>MLDFNIPGLATEAPTGEPLRVKIPGMVRDLIETDPTVILVPAGLRRLF</sequence>
<dbReference type="AlphaFoldDB" id="A0A1I2QBN9"/>
<organism evidence="1 2">
    <name type="scientific">Methylobacterium gossipiicola</name>
    <dbReference type="NCBI Taxonomy" id="582675"/>
    <lineage>
        <taxon>Bacteria</taxon>
        <taxon>Pseudomonadati</taxon>
        <taxon>Pseudomonadota</taxon>
        <taxon>Alphaproteobacteria</taxon>
        <taxon>Hyphomicrobiales</taxon>
        <taxon>Methylobacteriaceae</taxon>
        <taxon>Methylobacterium</taxon>
    </lineage>
</organism>
<evidence type="ECO:0000313" key="2">
    <source>
        <dbReference type="Proteomes" id="UP000199229"/>
    </source>
</evidence>
<evidence type="ECO:0000313" key="1">
    <source>
        <dbReference type="EMBL" id="SFG25340.1"/>
    </source>
</evidence>
<dbReference type="STRING" id="582675.SAMN05192565_1018"/>
<dbReference type="Gene3D" id="3.30.2390.10">
    <property type="entry name" value="TTHA1013-like"/>
    <property type="match status" value="1"/>
</dbReference>
<proteinExistence type="predicted"/>
<name>A0A1I2QBN9_9HYPH</name>
<dbReference type="EMBL" id="FOPM01000001">
    <property type="protein sequence ID" value="SFG25340.1"/>
    <property type="molecule type" value="Genomic_DNA"/>
</dbReference>